<feature type="domain" description="SUEL-type lectin" evidence="2">
    <location>
        <begin position="236"/>
        <end position="315"/>
    </location>
</feature>
<dbReference type="InterPro" id="IPR000922">
    <property type="entry name" value="Lectin_gal-bd_dom"/>
</dbReference>
<evidence type="ECO:0000313" key="4">
    <source>
        <dbReference type="EnsemblMetazoa" id="CapteP217455"/>
    </source>
</evidence>
<gene>
    <name evidence="3" type="ORF">CAPTEDRAFT_217455</name>
</gene>
<dbReference type="GO" id="GO:0030246">
    <property type="term" value="F:carbohydrate binding"/>
    <property type="evidence" value="ECO:0007669"/>
    <property type="project" value="InterPro"/>
</dbReference>
<reference evidence="3 5" key="2">
    <citation type="journal article" date="2013" name="Nature">
        <title>Insights into bilaterian evolution from three spiralian genomes.</title>
        <authorList>
            <person name="Simakov O."/>
            <person name="Marletaz F."/>
            <person name="Cho S.J."/>
            <person name="Edsinger-Gonzales E."/>
            <person name="Havlak P."/>
            <person name="Hellsten U."/>
            <person name="Kuo D.H."/>
            <person name="Larsson T."/>
            <person name="Lv J."/>
            <person name="Arendt D."/>
            <person name="Savage R."/>
            <person name="Osoegawa K."/>
            <person name="de Jong P."/>
            <person name="Grimwood J."/>
            <person name="Chapman J.A."/>
            <person name="Shapiro H."/>
            <person name="Aerts A."/>
            <person name="Otillar R.P."/>
            <person name="Terry A.Y."/>
            <person name="Boore J.L."/>
            <person name="Grigoriev I.V."/>
            <person name="Lindberg D.R."/>
            <person name="Seaver E.C."/>
            <person name="Weisblat D.A."/>
            <person name="Putnam N.H."/>
            <person name="Rokhsar D.S."/>
        </authorList>
    </citation>
    <scope>NUCLEOTIDE SEQUENCE</scope>
    <source>
        <strain evidence="3 5">I ESC-2004</strain>
    </source>
</reference>
<feature type="domain" description="SUEL-type lectin" evidence="2">
    <location>
        <begin position="332"/>
        <end position="411"/>
    </location>
</feature>
<keyword evidence="1" id="KW-0732">Signal</keyword>
<feature type="domain" description="SUEL-type lectin" evidence="2">
    <location>
        <begin position="44"/>
        <end position="123"/>
    </location>
</feature>
<keyword evidence="5" id="KW-1185">Reference proteome</keyword>
<dbReference type="Proteomes" id="UP000014760">
    <property type="component" value="Unassembled WGS sequence"/>
</dbReference>
<accession>R7UQD7</accession>
<dbReference type="AlphaFoldDB" id="R7UQD7"/>
<reference evidence="4" key="3">
    <citation type="submission" date="2015-06" db="UniProtKB">
        <authorList>
            <consortium name="EnsemblMetazoa"/>
        </authorList>
    </citation>
    <scope>IDENTIFICATION</scope>
</reference>
<organism evidence="3">
    <name type="scientific">Capitella teleta</name>
    <name type="common">Polychaete worm</name>
    <dbReference type="NCBI Taxonomy" id="283909"/>
    <lineage>
        <taxon>Eukaryota</taxon>
        <taxon>Metazoa</taxon>
        <taxon>Spiralia</taxon>
        <taxon>Lophotrochozoa</taxon>
        <taxon>Annelida</taxon>
        <taxon>Polychaeta</taxon>
        <taxon>Sedentaria</taxon>
        <taxon>Scolecida</taxon>
        <taxon>Capitellidae</taxon>
        <taxon>Capitella</taxon>
    </lineage>
</organism>
<dbReference type="PANTHER" id="PTHR46780">
    <property type="entry name" value="PROTEIN EVA-1"/>
    <property type="match status" value="1"/>
</dbReference>
<dbReference type="HOGENOM" id="CLU_639746_0_0_1"/>
<sequence>MDYRLHFIAISFQLLSSGTCETIRHKWGAVSTAEYCDYEHFEPRCNSGQNIHILSAYYGHIEVGKCVKTDLGHLGCQVDVIDIMRRICNGKSTCELAVDDQQLRDTQPCASGLDIYLKVTFVCLSVSNGEYCDYEHFKPLCSPAQNLQILNALYGHIEVGKCVKADLGYLGCQADVTEIIQGICNGKSTCEIAVDDQQLRDTEPCTAGLGIYLKVSFVCLAVSSGEFCDFETFKANCQPGYDLNILQASYGHIALGKCVTVDLGIFGCKTDVVATLKQHCSGHNQCNLSVHDEVLRRTEPCERGITLYLETTFACIRVSSGEFCDFETFKADCQPGYTIDILQAIYGHIARGKCVTVDFGIFGCKTDVVSILKQQCSGHNQCNISVDDEVLRRTKPCERGITVYLVATFACIRDTYIQSSKIMIRNNSF</sequence>
<feature type="signal peptide" evidence="1">
    <location>
        <begin position="1"/>
        <end position="20"/>
    </location>
</feature>
<proteinExistence type="predicted"/>
<reference evidence="5" key="1">
    <citation type="submission" date="2012-12" db="EMBL/GenBank/DDBJ databases">
        <authorList>
            <person name="Hellsten U."/>
            <person name="Grimwood J."/>
            <person name="Chapman J.A."/>
            <person name="Shapiro H."/>
            <person name="Aerts A."/>
            <person name="Otillar R.P."/>
            <person name="Terry A.Y."/>
            <person name="Boore J.L."/>
            <person name="Simakov O."/>
            <person name="Marletaz F."/>
            <person name="Cho S.-J."/>
            <person name="Edsinger-Gonzales E."/>
            <person name="Havlak P."/>
            <person name="Kuo D.-H."/>
            <person name="Larsson T."/>
            <person name="Lv J."/>
            <person name="Arendt D."/>
            <person name="Savage R."/>
            <person name="Osoegawa K."/>
            <person name="de Jong P."/>
            <person name="Lindberg D.R."/>
            <person name="Seaver E.C."/>
            <person name="Weisblat D.A."/>
            <person name="Putnam N.H."/>
            <person name="Grigoriev I.V."/>
            <person name="Rokhsar D.S."/>
        </authorList>
    </citation>
    <scope>NUCLEOTIDE SEQUENCE</scope>
    <source>
        <strain evidence="5">I ESC-2004</strain>
    </source>
</reference>
<dbReference type="Pfam" id="PF02140">
    <property type="entry name" value="SUEL_Lectin"/>
    <property type="match status" value="4"/>
</dbReference>
<dbReference type="EMBL" id="AMQN01001288">
    <property type="status" value="NOT_ANNOTATED_CDS"/>
    <property type="molecule type" value="Genomic_DNA"/>
</dbReference>
<evidence type="ECO:0000256" key="1">
    <source>
        <dbReference type="SAM" id="SignalP"/>
    </source>
</evidence>
<evidence type="ECO:0000313" key="5">
    <source>
        <dbReference type="Proteomes" id="UP000014760"/>
    </source>
</evidence>
<dbReference type="Gene3D" id="2.60.120.740">
    <property type="match status" value="4"/>
</dbReference>
<dbReference type="InterPro" id="IPR043159">
    <property type="entry name" value="Lectin_gal-bd_sf"/>
</dbReference>
<evidence type="ECO:0000259" key="2">
    <source>
        <dbReference type="Pfam" id="PF02140"/>
    </source>
</evidence>
<feature type="domain" description="SUEL-type lectin" evidence="2">
    <location>
        <begin position="141"/>
        <end position="219"/>
    </location>
</feature>
<name>R7UQD7_CAPTE</name>
<dbReference type="OMA" id="CLGRNNC"/>
<evidence type="ECO:0000313" key="3">
    <source>
        <dbReference type="EMBL" id="ELU05611.1"/>
    </source>
</evidence>
<feature type="chain" id="PRO_5008788264" description="SUEL-type lectin domain-containing protein" evidence="1">
    <location>
        <begin position="21"/>
        <end position="429"/>
    </location>
</feature>
<dbReference type="EMBL" id="KB301364">
    <property type="protein sequence ID" value="ELU05611.1"/>
    <property type="molecule type" value="Genomic_DNA"/>
</dbReference>
<protein>
    <recommendedName>
        <fullName evidence="2">SUEL-type lectin domain-containing protein</fullName>
    </recommendedName>
</protein>
<dbReference type="OrthoDB" id="5979008at2759"/>
<dbReference type="CDD" id="cd22823">
    <property type="entry name" value="Gal_Rha_Lectin"/>
    <property type="match status" value="4"/>
</dbReference>
<dbReference type="EnsemblMetazoa" id="CapteT217455">
    <property type="protein sequence ID" value="CapteP217455"/>
    <property type="gene ID" value="CapteG217455"/>
</dbReference>
<dbReference type="STRING" id="283909.R7UQD7"/>